<proteinExistence type="predicted"/>
<protein>
    <submittedName>
        <fullName evidence="1">Uncharacterized protein</fullName>
    </submittedName>
</protein>
<dbReference type="AlphaFoldDB" id="A0A7W8NHC8"/>
<sequence>MRRKIAKYRRELESMLGNPPITCLMLAEPFFLPQEEWIPIPASFKSNIVVGTGYRTEQEEGRWLFDAVTERLQARLQSSAEERPATVAAMETPRYGAPQIVRPRLGQSTFRALVTEAYGRRCAVTGKRPFQSWRPRTFSRMPAAAPTRSATGCCRSPQKCRGVGLGEVGEPLLPAPSTGQSVQHCVRVTR</sequence>
<evidence type="ECO:0000313" key="1">
    <source>
        <dbReference type="EMBL" id="MBB5365745.1"/>
    </source>
</evidence>
<gene>
    <name evidence="1" type="ORF">HNQ08_004871</name>
</gene>
<evidence type="ECO:0000313" key="2">
    <source>
        <dbReference type="Proteomes" id="UP000552709"/>
    </source>
</evidence>
<accession>A0A7W8NHC8</accession>
<dbReference type="EMBL" id="JACHFL010000021">
    <property type="protein sequence ID" value="MBB5365745.1"/>
    <property type="molecule type" value="Genomic_DNA"/>
</dbReference>
<dbReference type="Proteomes" id="UP000552709">
    <property type="component" value="Unassembled WGS sequence"/>
</dbReference>
<reference evidence="1 2" key="1">
    <citation type="submission" date="2020-08" db="EMBL/GenBank/DDBJ databases">
        <title>Genomic Encyclopedia of Type Strains, Phase IV (KMG-IV): sequencing the most valuable type-strain genomes for metagenomic binning, comparative biology and taxonomic classification.</title>
        <authorList>
            <person name="Goeker M."/>
        </authorList>
    </citation>
    <scope>NUCLEOTIDE SEQUENCE [LARGE SCALE GENOMIC DNA]</scope>
    <source>
        <strain evidence="1 2">DSM 27939</strain>
    </source>
</reference>
<organism evidence="1 2">
    <name type="scientific">Deinococcus humi</name>
    <dbReference type="NCBI Taxonomy" id="662880"/>
    <lineage>
        <taxon>Bacteria</taxon>
        <taxon>Thermotogati</taxon>
        <taxon>Deinococcota</taxon>
        <taxon>Deinococci</taxon>
        <taxon>Deinococcales</taxon>
        <taxon>Deinococcaceae</taxon>
        <taxon>Deinococcus</taxon>
    </lineage>
</organism>
<name>A0A7W8NHC8_9DEIO</name>
<comment type="caution">
    <text evidence="1">The sequence shown here is derived from an EMBL/GenBank/DDBJ whole genome shotgun (WGS) entry which is preliminary data.</text>
</comment>
<keyword evidence="2" id="KW-1185">Reference proteome</keyword>
<dbReference type="RefSeq" id="WP_184137497.1">
    <property type="nucleotide sequence ID" value="NZ_JACHFL010000021.1"/>
</dbReference>